<dbReference type="GO" id="GO:0009288">
    <property type="term" value="C:bacterial-type flagellum"/>
    <property type="evidence" value="ECO:0007669"/>
    <property type="project" value="InterPro"/>
</dbReference>
<comment type="subunit">
    <text evidence="10">Homodimer.</text>
</comment>
<evidence type="ECO:0000256" key="10">
    <source>
        <dbReference type="PIRNR" id="PIRNR002884"/>
    </source>
</evidence>
<evidence type="ECO:0000256" key="5">
    <source>
        <dbReference type="ARBA" id="ARBA00022500"/>
    </source>
</evidence>
<evidence type="ECO:0000256" key="6">
    <source>
        <dbReference type="ARBA" id="ARBA00022779"/>
    </source>
</evidence>
<proteinExistence type="inferred from homology"/>
<dbReference type="Pfam" id="PF04344">
    <property type="entry name" value="CheZ"/>
    <property type="match status" value="1"/>
</dbReference>
<keyword evidence="13" id="KW-1185">Reference proteome</keyword>
<keyword evidence="4 10" id="KW-0963">Cytoplasm</keyword>
<evidence type="ECO:0000256" key="1">
    <source>
        <dbReference type="ARBA" id="ARBA00004496"/>
    </source>
</evidence>
<sequence length="199" mass="22356">MLHDSLRELGLDKEVEKVANAIPDTRDRLNYVVTVSERAAERALNAVDRVQPIQDELDIRTQGLNARWQNWLESEDACERTRQLALDTQAHLDDVTRSVQVTRDELLEIIMAQDFQDLTGQVIKKMTVVICGIEQQLLQVLLDSSSETKNLWQTGIKSRAVENSSPMASLINGPAVKANEVDTLSSQDQVDDLLDELGF</sequence>
<evidence type="ECO:0000313" key="13">
    <source>
        <dbReference type="Proteomes" id="UP000321272"/>
    </source>
</evidence>
<protein>
    <recommendedName>
        <fullName evidence="3 10">Protein phosphatase CheZ</fullName>
        <ecNumber evidence="10">3.1.3.-</ecNumber>
    </recommendedName>
    <alternativeName>
        <fullName evidence="9 10">Chemotaxis protein CheZ</fullName>
    </alternativeName>
</protein>
<evidence type="ECO:0000256" key="11">
    <source>
        <dbReference type="PIRSR" id="PIRSR002884-1"/>
    </source>
</evidence>
<dbReference type="Gene3D" id="1.10.287.500">
    <property type="entry name" value="Helix hairpin bin"/>
    <property type="match status" value="1"/>
</dbReference>
<dbReference type="InterPro" id="IPR007439">
    <property type="entry name" value="Chemotax_Pase_CheZ"/>
</dbReference>
<dbReference type="GO" id="GO:0006935">
    <property type="term" value="P:chemotaxis"/>
    <property type="evidence" value="ECO:0007669"/>
    <property type="project" value="UniProtKB-KW"/>
</dbReference>
<comment type="subcellular location">
    <subcellularLocation>
        <location evidence="1 10">Cytoplasm</location>
    </subcellularLocation>
</comment>
<dbReference type="KEGG" id="paur:FGL86_15005"/>
<comment type="function">
    <text evidence="10">Plays an important role in bacterial chemotaxis signal transduction pathway by accelerating the dephosphorylation of phosphorylated CheY (CheY-P).</text>
</comment>
<dbReference type="PANTHER" id="PTHR43693:SF1">
    <property type="entry name" value="PROTEIN PHOSPHATASE CHEZ"/>
    <property type="match status" value="1"/>
</dbReference>
<keyword evidence="7 10" id="KW-0378">Hydrolase</keyword>
<keyword evidence="5 10" id="KW-0145">Chemotaxis</keyword>
<dbReference type="Proteomes" id="UP000321272">
    <property type="component" value="Chromosome"/>
</dbReference>
<reference evidence="12 13" key="1">
    <citation type="submission" date="2019-06" db="EMBL/GenBank/DDBJ databases">
        <title>Genome analyses of bacteria isolated from kimchi.</title>
        <authorList>
            <person name="Lee S."/>
            <person name="Ahn S."/>
            <person name="Roh S."/>
        </authorList>
    </citation>
    <scope>NUCLEOTIDE SEQUENCE [LARGE SCALE GENOMIC DNA]</scope>
    <source>
        <strain evidence="12 13">CBA4606</strain>
    </source>
</reference>
<dbReference type="OrthoDB" id="9773007at2"/>
<gene>
    <name evidence="12" type="ORF">FGL86_15005</name>
</gene>
<evidence type="ECO:0000256" key="4">
    <source>
        <dbReference type="ARBA" id="ARBA00022490"/>
    </source>
</evidence>
<feature type="site" description="Enhances dephosphorylation of CheY-P" evidence="11">
    <location>
        <position position="121"/>
    </location>
</feature>
<evidence type="ECO:0000256" key="7">
    <source>
        <dbReference type="ARBA" id="ARBA00022801"/>
    </source>
</evidence>
<dbReference type="InterPro" id="IPR050992">
    <property type="entry name" value="CheZ_family_phosphatases"/>
</dbReference>
<comment type="similarity">
    <text evidence="2 10">Belongs to the CheZ family.</text>
</comment>
<evidence type="ECO:0000256" key="2">
    <source>
        <dbReference type="ARBA" id="ARBA00005908"/>
    </source>
</evidence>
<keyword evidence="6 10" id="KW-0283">Flagellar rotation</keyword>
<dbReference type="PANTHER" id="PTHR43693">
    <property type="entry name" value="PROTEIN PHOSPHATASE CHEZ"/>
    <property type="match status" value="1"/>
</dbReference>
<dbReference type="SUPFAM" id="SSF75708">
    <property type="entry name" value="Chemotaxis phosphatase CheZ"/>
    <property type="match status" value="1"/>
</dbReference>
<dbReference type="EMBL" id="CP042382">
    <property type="protein sequence ID" value="QEA40969.1"/>
    <property type="molecule type" value="Genomic_DNA"/>
</dbReference>
<dbReference type="PIRSF" id="PIRSF002884">
    <property type="entry name" value="CheZ"/>
    <property type="match status" value="1"/>
</dbReference>
<evidence type="ECO:0000256" key="9">
    <source>
        <dbReference type="ARBA" id="ARBA00029599"/>
    </source>
</evidence>
<evidence type="ECO:0000256" key="8">
    <source>
        <dbReference type="ARBA" id="ARBA00022912"/>
    </source>
</evidence>
<evidence type="ECO:0000313" key="12">
    <source>
        <dbReference type="EMBL" id="QEA40969.1"/>
    </source>
</evidence>
<dbReference type="GO" id="GO:0050920">
    <property type="term" value="P:regulation of chemotaxis"/>
    <property type="evidence" value="ECO:0007669"/>
    <property type="project" value="InterPro"/>
</dbReference>
<evidence type="ECO:0000256" key="3">
    <source>
        <dbReference type="ARBA" id="ARBA00018484"/>
    </source>
</evidence>
<dbReference type="GO" id="GO:0004721">
    <property type="term" value="F:phosphoprotein phosphatase activity"/>
    <property type="evidence" value="ECO:0007669"/>
    <property type="project" value="UniProtKB-KW"/>
</dbReference>
<dbReference type="GO" id="GO:0097588">
    <property type="term" value="P:archaeal or bacterial-type flagellum-dependent cell motility"/>
    <property type="evidence" value="ECO:0007669"/>
    <property type="project" value="UniProtKB-KW"/>
</dbReference>
<accession>A0A5B8SVH6</accession>
<dbReference type="GO" id="GO:0005737">
    <property type="term" value="C:cytoplasm"/>
    <property type="evidence" value="ECO:0007669"/>
    <property type="project" value="UniProtKB-SubCell"/>
</dbReference>
<organism evidence="12 13">
    <name type="scientific">Pistricoccus aurantiacus</name>
    <dbReference type="NCBI Taxonomy" id="1883414"/>
    <lineage>
        <taxon>Bacteria</taxon>
        <taxon>Pseudomonadati</taxon>
        <taxon>Pseudomonadota</taxon>
        <taxon>Gammaproteobacteria</taxon>
        <taxon>Oceanospirillales</taxon>
        <taxon>Halomonadaceae</taxon>
        <taxon>Pistricoccus</taxon>
    </lineage>
</organism>
<dbReference type="EC" id="3.1.3.-" evidence="10"/>
<dbReference type="AlphaFoldDB" id="A0A5B8SVH6"/>
<name>A0A5B8SVH6_9GAMM</name>
<keyword evidence="8 10" id="KW-0904">Protein phosphatase</keyword>